<dbReference type="GO" id="GO:0016987">
    <property type="term" value="F:sigma factor activity"/>
    <property type="evidence" value="ECO:0007669"/>
    <property type="project" value="UniProtKB-UniRule"/>
</dbReference>
<proteinExistence type="inferred from homology"/>
<keyword evidence="4 6" id="KW-0238">DNA-binding</keyword>
<dbReference type="EMBL" id="LGTE01000001">
    <property type="protein sequence ID" value="KNZ71067.1"/>
    <property type="molecule type" value="Genomic_DNA"/>
</dbReference>
<dbReference type="AlphaFoldDB" id="A0A0L6W659"/>
<evidence type="ECO:0000256" key="5">
    <source>
        <dbReference type="ARBA" id="ARBA00023163"/>
    </source>
</evidence>
<dbReference type="InterPro" id="IPR014284">
    <property type="entry name" value="RNA_pol_sigma-70_dom"/>
</dbReference>
<evidence type="ECO:0000259" key="7">
    <source>
        <dbReference type="Pfam" id="PF04542"/>
    </source>
</evidence>
<dbReference type="InterPro" id="IPR014244">
    <property type="entry name" value="RNA_pol_sigma-I"/>
</dbReference>
<evidence type="ECO:0000313" key="9">
    <source>
        <dbReference type="Proteomes" id="UP000037175"/>
    </source>
</evidence>
<feature type="domain" description="RNA polymerase sigma-70 region 2" evidence="7">
    <location>
        <begin position="35"/>
        <end position="105"/>
    </location>
</feature>
<keyword evidence="6" id="KW-0346">Stress response</keyword>
<comment type="similarity">
    <text evidence="6">Belongs to the sigma-70 factor family. SigI subfamily.</text>
</comment>
<evidence type="ECO:0000256" key="1">
    <source>
        <dbReference type="ARBA" id="ARBA00022490"/>
    </source>
</evidence>
<evidence type="ECO:0000256" key="2">
    <source>
        <dbReference type="ARBA" id="ARBA00023015"/>
    </source>
</evidence>
<comment type="subcellular location">
    <subcellularLocation>
        <location evidence="6">Cytoplasm</location>
    </subcellularLocation>
</comment>
<organism evidence="8 9">
    <name type="scientific">Thermincola ferriacetica</name>
    <dbReference type="NCBI Taxonomy" id="281456"/>
    <lineage>
        <taxon>Bacteria</taxon>
        <taxon>Bacillati</taxon>
        <taxon>Bacillota</taxon>
        <taxon>Clostridia</taxon>
        <taxon>Eubacteriales</taxon>
        <taxon>Thermincolaceae</taxon>
        <taxon>Thermincola</taxon>
    </lineage>
</organism>
<dbReference type="PANTHER" id="PTHR30385:SF6">
    <property type="entry name" value="RNA POLYMERASE SIGMA FACTOR SIGI"/>
    <property type="match status" value="1"/>
</dbReference>
<keyword evidence="5 6" id="KW-0804">Transcription</keyword>
<dbReference type="GO" id="GO:0005737">
    <property type="term" value="C:cytoplasm"/>
    <property type="evidence" value="ECO:0007669"/>
    <property type="project" value="UniProtKB-SubCell"/>
</dbReference>
<dbReference type="NCBIfam" id="TIGR02895">
    <property type="entry name" value="spore_sigI"/>
    <property type="match status" value="1"/>
</dbReference>
<dbReference type="InterPro" id="IPR013325">
    <property type="entry name" value="RNA_pol_sigma_r2"/>
</dbReference>
<dbReference type="HAMAP" id="MF_02064">
    <property type="entry name" value="Sigma70_SigI"/>
    <property type="match status" value="1"/>
</dbReference>
<evidence type="ECO:0000256" key="6">
    <source>
        <dbReference type="HAMAP-Rule" id="MF_02064"/>
    </source>
</evidence>
<comment type="caution">
    <text evidence="8">The sequence shown here is derived from an EMBL/GenBank/DDBJ whole genome shotgun (WGS) entry which is preliminary data.</text>
</comment>
<protein>
    <recommendedName>
        <fullName evidence="6">RNA polymerase sigma factor SigI</fullName>
    </recommendedName>
</protein>
<keyword evidence="3 6" id="KW-0731">Sigma factor</keyword>
<dbReference type="InterPro" id="IPR007627">
    <property type="entry name" value="RNA_pol_sigma70_r2"/>
</dbReference>
<dbReference type="PIRSF" id="PIRSF038953">
    <property type="entry name" value="SigI"/>
    <property type="match status" value="1"/>
</dbReference>
<dbReference type="Pfam" id="PF04542">
    <property type="entry name" value="Sigma70_r2"/>
    <property type="match status" value="1"/>
</dbReference>
<comment type="activity regulation">
    <text evidence="6">Negatively regulated by the anti-sigma-I factor RsgI.</text>
</comment>
<accession>A0A0L6W659</accession>
<keyword evidence="1 6" id="KW-0963">Cytoplasm</keyword>
<feature type="short sequence motif" description="Polymerase core binding" evidence="6">
    <location>
        <begin position="61"/>
        <end position="74"/>
    </location>
</feature>
<dbReference type="NCBIfam" id="NF006174">
    <property type="entry name" value="PRK08311.2-2"/>
    <property type="match status" value="1"/>
</dbReference>
<gene>
    <name evidence="6" type="primary">sigI</name>
    <name evidence="8" type="ORF">Tfer_0142</name>
</gene>
<name>A0A0L6W659_9FIRM</name>
<evidence type="ECO:0000313" key="8">
    <source>
        <dbReference type="EMBL" id="KNZ71067.1"/>
    </source>
</evidence>
<keyword evidence="9" id="KW-1185">Reference proteome</keyword>
<dbReference type="RefSeq" id="WP_013120068.1">
    <property type="nucleotide sequence ID" value="NZ_LGTE01000001.1"/>
</dbReference>
<keyword evidence="2 6" id="KW-0805">Transcription regulation</keyword>
<dbReference type="GO" id="GO:0003677">
    <property type="term" value="F:DNA binding"/>
    <property type="evidence" value="ECO:0007669"/>
    <property type="project" value="UniProtKB-UniRule"/>
</dbReference>
<dbReference type="SUPFAM" id="SSF88946">
    <property type="entry name" value="Sigma2 domain of RNA polymerase sigma factors"/>
    <property type="match status" value="1"/>
</dbReference>
<feature type="DNA-binding region" description="H-T-H motif" evidence="6">
    <location>
        <begin position="209"/>
        <end position="228"/>
    </location>
</feature>
<dbReference type="Proteomes" id="UP000037175">
    <property type="component" value="Unassembled WGS sequence"/>
</dbReference>
<dbReference type="PATRIC" id="fig|281456.6.peg.142"/>
<dbReference type="NCBIfam" id="TIGR02937">
    <property type="entry name" value="sigma70-ECF"/>
    <property type="match status" value="1"/>
</dbReference>
<dbReference type="GO" id="GO:0006352">
    <property type="term" value="P:DNA-templated transcription initiation"/>
    <property type="evidence" value="ECO:0007669"/>
    <property type="project" value="UniProtKB-UniRule"/>
</dbReference>
<dbReference type="NCBIfam" id="NF006175">
    <property type="entry name" value="PRK08311.2-3"/>
    <property type="match status" value="1"/>
</dbReference>
<comment type="subunit">
    <text evidence="6">Interacts with RsgI.</text>
</comment>
<comment type="function">
    <text evidence="6">Sigma factors are initiation factors that promote the attachment of RNA polymerase to specific initiation sites and are then released.</text>
</comment>
<evidence type="ECO:0000256" key="4">
    <source>
        <dbReference type="ARBA" id="ARBA00023125"/>
    </source>
</evidence>
<dbReference type="PANTHER" id="PTHR30385">
    <property type="entry name" value="SIGMA FACTOR F FLAGELLAR"/>
    <property type="match status" value="1"/>
</dbReference>
<reference evidence="9" key="1">
    <citation type="submission" date="2015-07" db="EMBL/GenBank/DDBJ databases">
        <title>Complete Genome of Thermincola ferriacetica strain Z-0001T.</title>
        <authorList>
            <person name="Lusk B."/>
            <person name="Badalamenti J.P."/>
            <person name="Parameswaran P."/>
            <person name="Bond D.R."/>
            <person name="Torres C.I."/>
        </authorList>
    </citation>
    <scope>NUCLEOTIDE SEQUENCE [LARGE SCALE GENOMIC DNA]</scope>
    <source>
        <strain evidence="9">Z-0001</strain>
    </source>
</reference>
<evidence type="ECO:0000256" key="3">
    <source>
        <dbReference type="ARBA" id="ARBA00023082"/>
    </source>
</evidence>
<sequence>MGFLFRNSSDKGESSDYKTLVREAKNGNHFARERLIKRYSPFVLKITSKVCGRFVHMGEDDEVSIGLMAFNEAIDCYDDNKNMSFLSFAETVIKRRLVDYFRKEQQNKNAVPLSSFETEDEDESEGTLYHIEAKRSQEVYQQASLAAERKEEIFIYNQKLQEFGLTFAELVKISPKHEDARVRAIEVAHLISRDEEIKEYLLRKKELPLKTIEQRVDISRKTLERQRKYIIAVALILINDFAHLKQYVEKAV</sequence>
<dbReference type="Gene3D" id="1.10.1740.10">
    <property type="match status" value="1"/>
</dbReference>